<keyword evidence="1" id="KW-0472">Membrane</keyword>
<organism evidence="2 3">
    <name type="scientific">Paramylibacter kogurei</name>
    <dbReference type="NCBI Taxonomy" id="1889778"/>
    <lineage>
        <taxon>Bacteria</taxon>
        <taxon>Pseudomonadati</taxon>
        <taxon>Pseudomonadota</taxon>
        <taxon>Alphaproteobacteria</taxon>
        <taxon>Rhodobacterales</taxon>
        <taxon>Paracoccaceae</taxon>
        <taxon>Paramylibacter</taxon>
    </lineage>
</organism>
<keyword evidence="3" id="KW-1185">Reference proteome</keyword>
<dbReference type="AlphaFoldDB" id="A0A2G5K2S2"/>
<dbReference type="Proteomes" id="UP000231516">
    <property type="component" value="Unassembled WGS sequence"/>
</dbReference>
<evidence type="ECO:0000313" key="3">
    <source>
        <dbReference type="Proteomes" id="UP000231516"/>
    </source>
</evidence>
<name>A0A2G5K2S2_9RHOB</name>
<sequence>MDAIVNNKIFRIGAGVSAIWVLGVIAFFIFAPMQNGMDFISFVGIILPLVIIWSAVFVAIAAQDIRDETNALRDEMQDIRNVALRQNTAPSLTQDFEIRQQLDQIADLTRRNDSRMSALAAKTLGDTGHPAPPRQTPALNTRKIPTADDLNQGDLPLPISNEDGRVPISIPEFIKALNFPDDAKDKEGFRVLRRALEDFRTAPLISSAKDLLTLLSEDGIYMDDFKPDRAKPDLWRQFAHGKRGKTVEALGGIRDESALALANGRLKNDPNFREIAHVFMQQFVSVFEEFEKNAEDGELIAMSETRSAMCFMLLGRVSGTFTNA</sequence>
<gene>
    <name evidence="2" type="ORF">BFP76_09400</name>
</gene>
<protein>
    <submittedName>
        <fullName evidence="2">Uncharacterized protein</fullName>
    </submittedName>
</protein>
<keyword evidence="1" id="KW-1133">Transmembrane helix</keyword>
<proteinExistence type="predicted"/>
<keyword evidence="1" id="KW-0812">Transmembrane</keyword>
<evidence type="ECO:0000313" key="2">
    <source>
        <dbReference type="EMBL" id="PIB23220.1"/>
    </source>
</evidence>
<comment type="caution">
    <text evidence="2">The sequence shown here is derived from an EMBL/GenBank/DDBJ whole genome shotgun (WGS) entry which is preliminary data.</text>
</comment>
<reference evidence="2 3" key="1">
    <citation type="submission" date="2016-08" db="EMBL/GenBank/DDBJ databases">
        <title>Draft genome of Amylibacter sp. strain 4G11.</title>
        <authorList>
            <person name="Wong S.-K."/>
            <person name="Hamasaki K."/>
            <person name="Yoshizawa S."/>
        </authorList>
    </citation>
    <scope>NUCLEOTIDE SEQUENCE [LARGE SCALE GENOMIC DNA]</scope>
    <source>
        <strain evidence="2 3">4G11</strain>
    </source>
</reference>
<dbReference type="EMBL" id="MDGM01000014">
    <property type="protein sequence ID" value="PIB23220.1"/>
    <property type="molecule type" value="Genomic_DNA"/>
</dbReference>
<evidence type="ECO:0000256" key="1">
    <source>
        <dbReference type="SAM" id="Phobius"/>
    </source>
</evidence>
<accession>A0A2G5K2S2</accession>
<feature type="transmembrane region" description="Helical" evidence="1">
    <location>
        <begin position="39"/>
        <end position="62"/>
    </location>
</feature>
<feature type="transmembrane region" description="Helical" evidence="1">
    <location>
        <begin position="12"/>
        <end position="33"/>
    </location>
</feature>